<feature type="region of interest" description="Disordered" evidence="1">
    <location>
        <begin position="2500"/>
        <end position="2534"/>
    </location>
</feature>
<dbReference type="InterPro" id="IPR036866">
    <property type="entry name" value="RibonucZ/Hydroxyglut_hydro"/>
</dbReference>
<organism evidence="2 3">
    <name type="scientific">Fusarium beomiforme</name>
    <dbReference type="NCBI Taxonomy" id="44412"/>
    <lineage>
        <taxon>Eukaryota</taxon>
        <taxon>Fungi</taxon>
        <taxon>Dikarya</taxon>
        <taxon>Ascomycota</taxon>
        <taxon>Pezizomycotina</taxon>
        <taxon>Sordariomycetes</taxon>
        <taxon>Hypocreomycetidae</taxon>
        <taxon>Hypocreales</taxon>
        <taxon>Nectriaceae</taxon>
        <taxon>Fusarium</taxon>
        <taxon>Fusarium burgessii species complex</taxon>
    </lineage>
</organism>
<name>A0A9P5A6K9_9HYPO</name>
<reference evidence="2" key="1">
    <citation type="journal article" date="2017" name="Mycologia">
        <title>Fusarium algeriense, sp. nov., a novel toxigenic crown rot pathogen of durum wheat from Algeria is nested in the Fusarium burgessii species complex.</title>
        <authorList>
            <person name="Laraba I."/>
            <person name="Keddad A."/>
            <person name="Boureghda H."/>
            <person name="Abdallah N."/>
            <person name="Vaughan M.M."/>
            <person name="Proctor R.H."/>
            <person name="Busman M."/>
            <person name="O'Donnell K."/>
        </authorList>
    </citation>
    <scope>NUCLEOTIDE SEQUENCE</scope>
    <source>
        <strain evidence="2">NRRL 25174</strain>
    </source>
</reference>
<comment type="caution">
    <text evidence="2">The sequence shown here is derived from an EMBL/GenBank/DDBJ whole genome shotgun (WGS) entry which is preliminary data.</text>
</comment>
<dbReference type="OrthoDB" id="3259037at2759"/>
<gene>
    <name evidence="2" type="ORF">FBEOM_13525</name>
</gene>
<protein>
    <submittedName>
        <fullName evidence="2">Uncharacterized protein</fullName>
    </submittedName>
</protein>
<dbReference type="Gene3D" id="3.60.15.10">
    <property type="entry name" value="Ribonuclease Z/Hydroxyacylglutathione hydrolase-like"/>
    <property type="match status" value="1"/>
</dbReference>
<keyword evidence="3" id="KW-1185">Reference proteome</keyword>
<proteinExistence type="predicted"/>
<dbReference type="SUPFAM" id="SSF89372">
    <property type="entry name" value="Fucose-specific lectin"/>
    <property type="match status" value="1"/>
</dbReference>
<feature type="compositionally biased region" description="Basic and acidic residues" evidence="1">
    <location>
        <begin position="2508"/>
        <end position="2519"/>
    </location>
</feature>
<dbReference type="Proteomes" id="UP000730481">
    <property type="component" value="Unassembled WGS sequence"/>
</dbReference>
<feature type="compositionally biased region" description="Polar residues" evidence="1">
    <location>
        <begin position="2522"/>
        <end position="2534"/>
    </location>
</feature>
<dbReference type="EMBL" id="PVQB02001012">
    <property type="protein sequence ID" value="KAF4332674.1"/>
    <property type="molecule type" value="Genomic_DNA"/>
</dbReference>
<reference evidence="2" key="2">
    <citation type="submission" date="2020-02" db="EMBL/GenBank/DDBJ databases">
        <title>Identification and distribution of gene clusters putatively required for synthesis of sphingolipid metabolism inhibitors in phylogenetically diverse species of the filamentous fungus Fusarium.</title>
        <authorList>
            <person name="Kim H.-S."/>
            <person name="Busman M."/>
            <person name="Brown D.W."/>
            <person name="Divon H."/>
            <person name="Uhlig S."/>
            <person name="Proctor R.H."/>
        </authorList>
    </citation>
    <scope>NUCLEOTIDE SEQUENCE</scope>
    <source>
        <strain evidence="2">NRRL 25174</strain>
    </source>
</reference>
<dbReference type="Gene3D" id="2.120.10.70">
    <property type="entry name" value="Fucose-specific lectin"/>
    <property type="match status" value="1"/>
</dbReference>
<sequence>MSTILHVVYAGRGDAFYLEYTYVNPTSGHKEHMLVCLDGGPLRVVANGYSEGPYYKYYLAAGRHIWQNAFQESDNSLPFAPTAIINSHPHDDHLDGLVQLMMTGLANSQIQLTGPFVLPAISCPGRNQVNSMALKLGLQYSAGCTVKDTIGINFFHPSPDQNLVSFFKPLAQDSSLLQTQMTLLDEDEPPVIQLPKQITIDASSENLASILMQTDPDATAGKGCMFFTGDNVGDLIWECVDGKHFTVYKIQHHGSLRNTQFYNPMATVYEAVGQETALYIFMAYIIDRDPNVLRLNPPFAPAEGDVEAFLQECFQLNFEEIKQYYKLLKRRNEDYLTQCAHGQGTGSDPIQASPWSKTWDSPSEVWARLVAMIKSSNPKGPAASGMSSFFYEWPCLDPPRRIPLRRWTSALLNVTASKDNLKALLLTGSILKFFMSFTADAYVISANKTYSHPSSATIAGLAIAVHIRALPSPVPLYVTDGYSVDTRDISAYITVLGYNPQEVFSGKFLVIQCLTGSIYMSINGNGGDVANRDIRGVTTTLSSNQDVIEKLAKANAEYNSTDKTIQDRIIAASTWQHYQITSPMTPAYLTIDQSTKLVQLVDTAPTTSFIAYNHAQLFVRDYEDFQVVQMYSEPLEANLRFTNMEILNGMTYFEIGYLDSTGNWVRSYLDHSSGKEVHKQVAWGAPLPKAGSAIPFSMAPVKSTSMMMAVEFEQNSDITRAQSLEDSSTQGSSVVTSQAQLNNYYQACDMLIPSDITSSQALQDLIGIDNFAALSPQLDEEEAIFQLHIDPISSSVAFNDYGLNVQVSLATLIVLPPSSGTILIQGKDTSMTGATITLKWSTLTDISLAITITEAGTPVTITKTVNTASASPVNLRKALTAMGVESSGLSSLSAARIVGYLVADPVGLFKLLSERVPGSILMAGLFGMAIVKEARIVCITTNSDTWKPSLALDGMDIELGEIGFLVENTLLCTQSIAIYGTTVLSVHGKESIKLTLSCDLNNQGSVEATFALSGNESLDTLSGAIGSNGLMTATVPFSGSSLSDLSQISEIALTFTQSSKHTAHYMLSKISASTSFDDWKNYLPSEFPLKSISQITNLGVSLEILSPLLPEQRVVGAIVALELQIDSGNSSKQSLDIQFSAHPLGAFGSYDYRLSAHTPASGLSIADIASGMGVDGVVDSLTAAGSLFAQLLEDVHIQSFSVAIEETNKLYTFTDWSLKLIVDELEIVEDILFLTDVAMDLQFIGAYVTGDLAGTLQIDSSLLDCTLRLPTKAVPGILTINNLSNMTVASLVSALNLSSLDSVPVVKDLLSTQLDSAHYTIGYVPTPGQNGKSTITCLGYSFTLELDSLTFTGSISVEELLVSVGWHSENDPYGPGVEQLVFSVKAALLNKSLVAQIIYDSTSSDITFTLTTPDPENPAKISDLLGELLGSSFAYALGPLIGNTAVQGATLALSTSRGVELQHFIIKMVDPADTQFQGLPMTLLSVEYKAATKAQGSVPAVIESLVLHATIKKDTIEVPLMISCIEADTTNTGNSSNSSNSTQVSFSLTPEGLTIASLNELFGTSTPSYQTPDGCSDFSSVAVKSVQGQVSVEPDSKSGSASLSLESFQAIFEQSTHIDILKSPAVTLESLSLCIKYQQGTTSGNVFGHLIISTADIWVTYCKDSAGNDTFMGNLTLHEGQTPVTFDTLAATFLSSSDDYSISSALGAPSEIPLSEFDAKLVTGQSIEISGTGQAMFSPQASGYSLSMSNIGGRIAITESSGTAVCSAFLIGQLQFDNWSCVEAVISIGSGHTLLTAELTNSYATVEFSTITKSLSADGSDVTSVSPKGTADISFNKSASLLINFDPNLSQILFFGQLEALAGTAGMILGQWVPSGTASQREYLVSLATQDLGQIWSDLKDTVLCNFDFTTAGAQILSWKDNVSSLSQALSSFEAVATSNNATIADVASLLKILPQDTSVPIGGAIFATISLAGSSHISQGLSLSCETSRQEPSLRFYAFLSPGNSTTSDKSVFKVALEDFYLLGGELLFIGTSTYTPGEQSFTANGSMTLTLSPTSSVTLQMQLSVSENVTKFQLQDQTPGAETLVNPFGGMFNLQLGDIDMSGTITKSESGGQSQASASYNLSGSVYLGTGNLRSDLQGSIIFDQGKAVLARLDLILGQAGLSILDVFSEIIQPGDASSGSWPSAYGDLTLNSASIYYAPQQIQQGMQIYQAGYHISAVVTIFGEPFSITVDLGNRRGISITGQMLDALNLDFITFTNPLLDPALSPPPVTTGPILTIDTTSEQPVYQVNAGVQLFDLPQINATLQYKAETFTGTLTYSGTTLGISDPSLTVVYANDQWSLEILQDMQSKIDLAKQICVASEKDPGCCGKMVGLLFDKTVKTKFHFSLGRPSVKGQEFCFDITWSYDISVVIPDKDPLEITDISLPSIQFTVSPLPDSLDDLGQLMENFILQNVASAGAALLDPSNSSEFAELIGAMAAKSWSKDILEKLLCRKAKQDNVEEQAEDESKSDQDDMKSSDNPGNKSIDASNNTTNSTDLASAVDFLSQAINFAQQFASFLTGVISFLDKALELFTGNSTFLGYSTAAKKQEANVQSHLKKAQDFMGNVLNLSTSSPGPPANFVSTDKTGCEVEVDWSAYLPDTSGFDYDNFSNVFWEVKIGIVNDVEDVSLHHLTISPGTYTASYSDPSFAFASNVYSFIKASVTCSDQQNITSANWTSAQPATHAPWLQPVDNVSFQVSQTNIYNCLVTAASCSVGSFHIEVVSDDPASPATLYQTDISLESAGDISLTIAIFDFKVPSSTVTSCIARIKAISSNSATSHDSVYTSSQALTMAAAPTNLQASYSSSSVTVIWDQDGTGTNDFDVFVIVADGQVDSSVIVTQETAIEGQRQVSLTGTSIVKGATLNIAVRTKPASSSVIGLFVFEVLNIPTLPVPTIDPTTYYNVGNGLPHFTGTTGTMTLEIDMSLACQTPKITVSSLDTSTSETGPPSEPWQFPTIPSSPFTSAPSATFTSDGSLEVTWSWITAMAATAQQVTLVIAGQQKPSPITSIIQSPTTNATFTMTEAKSLFTPGQTVTIQCTPIAVGLLGSPLTTTFCIPASTGCMPFSQNTSTLIAPLCTMTSVAAAGMVPMQVWWGTLKGAIETVEFPIRSWLDTAKQQSAQLANPSTVARTGSCLASTYRSPKDKEVWWITPTGAIDGLRYDGQGWKPPGTGAGEPYPFNKPGTASTTRGGSMTCLSAGNGETALWWVSPTGAIGCAKWTNGSGWGTAIDAAPSYTASFTSVTTQLTTQLASGSPHLFCVSPEGEVVDIHWTNLSSIGSGPMFKNVIAPTASAAPGGGLVSLNMGAKIALFWTTLQNNIEMVILFPASEYGWNTQQYTLTVAGSILQGTGIAAYLMEANLGSVWWIGQFGDLRRIEVDFTKLTPNAISDWPVFEELGPGSCKPTRTLMAQRGAENHIEVFYVNTHGAVAGLSYGN</sequence>
<accession>A0A9P5A6K9</accession>
<evidence type="ECO:0000313" key="3">
    <source>
        <dbReference type="Proteomes" id="UP000730481"/>
    </source>
</evidence>
<evidence type="ECO:0000313" key="2">
    <source>
        <dbReference type="EMBL" id="KAF4332674.1"/>
    </source>
</evidence>
<evidence type="ECO:0000256" key="1">
    <source>
        <dbReference type="SAM" id="MobiDB-lite"/>
    </source>
</evidence>